<dbReference type="OrthoDB" id="9765809at2"/>
<dbReference type="PANTHER" id="PTHR19879:SF9">
    <property type="entry name" value="TRANSCRIPTION INITIATION FACTOR TFIID SUBUNIT 5"/>
    <property type="match status" value="1"/>
</dbReference>
<feature type="repeat" description="WD" evidence="1">
    <location>
        <begin position="1111"/>
        <end position="1142"/>
    </location>
</feature>
<protein>
    <submittedName>
        <fullName evidence="5">Uncharacterized protein</fullName>
    </submittedName>
</protein>
<comment type="caution">
    <text evidence="5">The sequence shown here is derived from an EMBL/GenBank/DDBJ whole genome shotgun (WGS) entry which is preliminary data.</text>
</comment>
<dbReference type="PANTHER" id="PTHR19879">
    <property type="entry name" value="TRANSCRIPTION INITIATION FACTOR TFIID"/>
    <property type="match status" value="1"/>
</dbReference>
<feature type="repeat" description="WD" evidence="1">
    <location>
        <begin position="985"/>
        <end position="1016"/>
    </location>
</feature>
<feature type="repeat" description="WD" evidence="1">
    <location>
        <begin position="1445"/>
        <end position="1476"/>
    </location>
</feature>
<reference evidence="6" key="1">
    <citation type="submission" date="2016-11" db="EMBL/GenBank/DDBJ databases">
        <authorList>
            <person name="Shukria A."/>
            <person name="Stevens D.C."/>
        </authorList>
    </citation>
    <scope>NUCLEOTIDE SEQUENCE [LARGE SCALE GENOMIC DNA]</scope>
    <source>
        <strain evidence="6">Cbfe23</strain>
    </source>
</reference>
<dbReference type="Pfam" id="PF12770">
    <property type="entry name" value="CHAT"/>
    <property type="match status" value="1"/>
</dbReference>
<dbReference type="Pfam" id="PF20703">
    <property type="entry name" value="nSTAND1"/>
    <property type="match status" value="1"/>
</dbReference>
<dbReference type="InterPro" id="IPR001680">
    <property type="entry name" value="WD40_rpt"/>
</dbReference>
<feature type="repeat" description="WD" evidence="1">
    <location>
        <begin position="1529"/>
        <end position="1562"/>
    </location>
</feature>
<feature type="region of interest" description="Disordered" evidence="2">
    <location>
        <begin position="1"/>
        <end position="21"/>
    </location>
</feature>
<sequence>MSAAHLEGVSPEDRGQQGLEAQPYELSLEFSRARDAGDPFAFQFTEQEYQLRMEGGVFQSAPFPWNPRVLADLSELEKSEPDRSALQRLGDDLRTFLERLDWARHETALEEALALGREVHLSFRSAAAELYALPWELLTLRGSGQTLGELPGCSLRYEWPRPKEASRAVLPAQGGRLLFAWSAAGGLVPADAHGRALMEACARGDVPFEPSRDVLGHVSLQALAEALKAAHEPISVLHILCHGGRVGDTYGLLWNPAREGGKPELVDGARLRQVLAPYAGTLRMVVLSACRSGGGGALGSHLGSVAQELHRVGIPAVVASRLPLSVAGSTRLTQVLYGELLGGPCSLERALGEARRQLALEGRGLDWASLQLYARAGEGPDIRPLAIRPYRGLLAFEAKHRRFFFGREKLSRELLERVRDAAAGKKPRFQVVAGASGAGKSSVVMAGLVPLLSPEEWDVVVVRPGELAAEGGASEVKYPSLRGLSRRLRAMGGGELLTAGHGATGSEVLEEARRLRQARPGRRLLLVVDQLEEVFTQLASPEERAALMGVLWTLGTSNEWECIVVSTLRVDHFERCAEVALDERTRLDTVVYAEQHRVFVAHMEAQELAAAIERPAREVGLELEAGLVEQLCLDVGQEPGALPLLEYALDLLWERREGRRLTNRVYEELGGVTGALTRTADRLYEELSEPQRRQARRLLVKLVDFRDATSPQTRRRVRVEEVRPLEEQARKAFEEVLEKLVRGRLLVKGEDEAEGDSGTWVQFAHEALIRRWKAVQTWVKEDWEREQQLRELDAWAKAWEAQQGGGDRGASYLLTGDRLGYARRVSARFRGELSARSMRFIAESDAAEARRKKQLGAVVLSLAVLLLLAVVAAVMAAWQRQEAKRQRTSVLDATHVAHSKRLNEQDPTLAALVLREVMHPEKTPEWTQTAVDTLQSPLSTAVLKGHQAQINAVTFSRDGQWVVTASGDNTARVWRADGTGTLVVLRGHEKEVWSAAFSPNGQWVVTASGDNTARVWRADGTSTPLVLRGHEKEVWSAAFSPDGQWVVTASGDNTARVWRADGSGTPLVLRGHEKGVVSAAFSPDGQWVVTASADYTARVWRADGSGPPVVLRGHGREVRSAAFSPDGQFVVTASWDNTARVWRADGTGTPVVIRGKGEVKFVAFSPDGQWVVTASSDSTAQLWRADGTGTPMVLRGHEKEVVSAAFSPDGQWVVTASLDNTARVWRADRTSTPVVLRGKGGVTAVAFSPDGQWVVTASYDRTARVWRADGTAPPVVLRGHENWVETAAFSPDGQWVVTASGDDTARVWRADGTGTPVVLRGHELAVESAAFSPDGQWVVTASRDNTARVWRADGTGTPVVLRGHEQRVETASFSPDGQWVVTASRDNTARVWRADGTGTPVVLRGHERPVRSAAFSPDGQWVVTASMDNTARVWRADGTGTPVVLRGHELAVESAAFSPDGQWVVTASYDRTARVWRADGTLPPVVLRGHEQRVETASFSPDGQWVVTASGDDTARLWRADGTGTPVVLRGHEKGVASAAFSPNGKWVVTASADSTARIWTIGIPTLQALLRTAADTCLSRNQRQRYLTETPEQARSGYEECERAHGRKPEAIPSRQ</sequence>
<feature type="repeat" description="WD" evidence="1">
    <location>
        <begin position="1319"/>
        <end position="1350"/>
    </location>
</feature>
<evidence type="ECO:0000259" key="4">
    <source>
        <dbReference type="Pfam" id="PF20703"/>
    </source>
</evidence>
<dbReference type="PROSITE" id="PS50082">
    <property type="entry name" value="WD_REPEATS_2"/>
    <property type="match status" value="15"/>
</dbReference>
<organism evidence="5 6">
    <name type="scientific">Cystobacter ferrugineus</name>
    <dbReference type="NCBI Taxonomy" id="83449"/>
    <lineage>
        <taxon>Bacteria</taxon>
        <taxon>Pseudomonadati</taxon>
        <taxon>Myxococcota</taxon>
        <taxon>Myxococcia</taxon>
        <taxon>Myxococcales</taxon>
        <taxon>Cystobacterineae</taxon>
        <taxon>Archangiaceae</taxon>
        <taxon>Cystobacter</taxon>
    </lineage>
</organism>
<feature type="repeat" description="WD" evidence="1">
    <location>
        <begin position="943"/>
        <end position="974"/>
    </location>
</feature>
<dbReference type="RefSeq" id="WP_071900845.1">
    <property type="nucleotide sequence ID" value="NZ_MPIN01000006.1"/>
</dbReference>
<feature type="repeat" description="WD" evidence="1">
    <location>
        <begin position="1403"/>
        <end position="1434"/>
    </location>
</feature>
<feature type="domain" description="CHAT" evidence="3">
    <location>
        <begin position="177"/>
        <end position="372"/>
    </location>
</feature>
<dbReference type="PROSITE" id="PS50294">
    <property type="entry name" value="WD_REPEATS_REGION"/>
    <property type="match status" value="15"/>
</dbReference>
<feature type="repeat" description="WD" evidence="1">
    <location>
        <begin position="1242"/>
        <end position="1266"/>
    </location>
</feature>
<evidence type="ECO:0000256" key="1">
    <source>
        <dbReference type="PROSITE-ProRule" id="PRU00221"/>
    </source>
</evidence>
<dbReference type="InterPro" id="IPR036322">
    <property type="entry name" value="WD40_repeat_dom_sf"/>
</dbReference>
<evidence type="ECO:0000313" key="5">
    <source>
        <dbReference type="EMBL" id="OJH38339.1"/>
    </source>
</evidence>
<dbReference type="CDD" id="cd00200">
    <property type="entry name" value="WD40"/>
    <property type="match status" value="2"/>
</dbReference>
<feature type="repeat" description="WD" evidence="1">
    <location>
        <begin position="1277"/>
        <end position="1308"/>
    </location>
</feature>
<proteinExistence type="predicted"/>
<evidence type="ECO:0000313" key="6">
    <source>
        <dbReference type="Proteomes" id="UP000182229"/>
    </source>
</evidence>
<dbReference type="InterPro" id="IPR024983">
    <property type="entry name" value="CHAT_dom"/>
</dbReference>
<dbReference type="SUPFAM" id="SSF52540">
    <property type="entry name" value="P-loop containing nucleoside triphosphate hydrolases"/>
    <property type="match status" value="1"/>
</dbReference>
<feature type="domain" description="Novel STAND NTPase 1" evidence="4">
    <location>
        <begin position="389"/>
        <end position="803"/>
    </location>
</feature>
<dbReference type="InterPro" id="IPR027417">
    <property type="entry name" value="P-loop_NTPase"/>
</dbReference>
<feature type="repeat" description="WD" evidence="1">
    <location>
        <begin position="1487"/>
        <end position="1518"/>
    </location>
</feature>
<accession>A0A1L9B7W3</accession>
<feature type="repeat" description="WD" evidence="1">
    <location>
        <begin position="1152"/>
        <end position="1183"/>
    </location>
</feature>
<dbReference type="Pfam" id="PF00400">
    <property type="entry name" value="WD40"/>
    <property type="match status" value="15"/>
</dbReference>
<dbReference type="InterPro" id="IPR015943">
    <property type="entry name" value="WD40/YVTN_repeat-like_dom_sf"/>
</dbReference>
<gene>
    <name evidence="5" type="ORF">BON30_24705</name>
</gene>
<name>A0A1L9B7W3_9BACT</name>
<feature type="compositionally biased region" description="Basic and acidic residues" evidence="2">
    <location>
        <begin position="1598"/>
        <end position="1611"/>
    </location>
</feature>
<feature type="region of interest" description="Disordered" evidence="2">
    <location>
        <begin position="1589"/>
        <end position="1617"/>
    </location>
</feature>
<evidence type="ECO:0000256" key="2">
    <source>
        <dbReference type="SAM" id="MobiDB-lite"/>
    </source>
</evidence>
<keyword evidence="1" id="KW-0853">WD repeat</keyword>
<dbReference type="Proteomes" id="UP000182229">
    <property type="component" value="Unassembled WGS sequence"/>
</dbReference>
<dbReference type="InterPro" id="IPR049052">
    <property type="entry name" value="nSTAND1"/>
</dbReference>
<evidence type="ECO:0000259" key="3">
    <source>
        <dbReference type="Pfam" id="PF12770"/>
    </source>
</evidence>
<dbReference type="SUPFAM" id="SSF50978">
    <property type="entry name" value="WD40 repeat-like"/>
    <property type="match status" value="2"/>
</dbReference>
<feature type="repeat" description="WD" evidence="1">
    <location>
        <begin position="1194"/>
        <end position="1235"/>
    </location>
</feature>
<dbReference type="SMART" id="SM00320">
    <property type="entry name" value="WD40"/>
    <property type="match status" value="15"/>
</dbReference>
<dbReference type="Gene3D" id="2.130.10.10">
    <property type="entry name" value="YVTN repeat-like/Quinoprotein amine dehydrogenase"/>
    <property type="match status" value="5"/>
</dbReference>
<feature type="repeat" description="WD" evidence="1">
    <location>
        <begin position="1361"/>
        <end position="1392"/>
    </location>
</feature>
<feature type="repeat" description="WD" evidence="1">
    <location>
        <begin position="1069"/>
        <end position="1100"/>
    </location>
</feature>
<keyword evidence="6" id="KW-1185">Reference proteome</keyword>
<dbReference type="STRING" id="83449.BON30_24705"/>
<dbReference type="EMBL" id="MPIN01000006">
    <property type="protein sequence ID" value="OJH38339.1"/>
    <property type="molecule type" value="Genomic_DNA"/>
</dbReference>
<feature type="repeat" description="WD" evidence="1">
    <location>
        <begin position="1027"/>
        <end position="1058"/>
    </location>
</feature>
<reference evidence="5 6" key="2">
    <citation type="submission" date="2016-12" db="EMBL/GenBank/DDBJ databases">
        <title>Draft Genome Sequence of Cystobacter ferrugineus Strain Cbfe23.</title>
        <authorList>
            <person name="Akbar S."/>
            <person name="Dowd S.E."/>
            <person name="Stevens D.C."/>
        </authorList>
    </citation>
    <scope>NUCLEOTIDE SEQUENCE [LARGE SCALE GENOMIC DNA]</scope>
    <source>
        <strain evidence="5 6">Cbfe23</strain>
    </source>
</reference>